<sequence>MTSKTYTVGPNIPFEGKYPLSSCDLQVPPVFTCKAFIYSANGHLSASSPEAQGLISRLQDSLVSFLQPPSPGVLAYPQILGQIVKPVDGARPYIAVKKSFSIQFKVAHKPDIEFSSLHHDGRFAVEAINIADFKDGLDRASLVNLPDVSHNFNFQLTFINGGFVLLAQVAHQITDASGFAGFIRHWFQRVRDGPPTHSQVENNPQVFLDMHDKSRLCLEDIQGNTKALRKLELAYKDVPAVRKPVAIGNGERVTKIFWVSAQNLKDLRTTMQVESTKPPSAFQAVVTLLWRCITRTRLTPENNSPSSMSRGFLVINMSQRLSPPLPKDFFGNSATWIFADLPQSALLEGKSTSAINAIQKTLQEDTEELSLQLTNQFISRRMQAGVFPPMDLTGNDVLFNSWEHFYPDLTDLDIGLGNFCAMRRLTDSIVPSLVLILPSYGRRYQEDANPCQYPGGIEVQIHLFASQMELLQKDPEWLHYARTI</sequence>
<accession>A0A0U1LL19</accession>
<reference evidence="2 3" key="1">
    <citation type="submission" date="2015-04" db="EMBL/GenBank/DDBJ databases">
        <authorList>
            <person name="Syromyatnikov M.Y."/>
            <person name="Popov V.N."/>
        </authorList>
    </citation>
    <scope>NUCLEOTIDE SEQUENCE [LARGE SCALE GENOMIC DNA]</scope>
    <source>
        <strain evidence="2">WF-38-12</strain>
    </source>
</reference>
<dbReference type="OMA" id="CQYPGGI"/>
<dbReference type="PANTHER" id="PTHR31642">
    <property type="entry name" value="TRICHOTHECENE 3-O-ACETYLTRANSFERASE"/>
    <property type="match status" value="1"/>
</dbReference>
<dbReference type="AlphaFoldDB" id="A0A0U1LL19"/>
<gene>
    <name evidence="2" type="ORF">PISL3812_01053</name>
</gene>
<dbReference type="EMBL" id="CVMT01000001">
    <property type="protein sequence ID" value="CRG83698.1"/>
    <property type="molecule type" value="Genomic_DNA"/>
</dbReference>
<evidence type="ECO:0000256" key="1">
    <source>
        <dbReference type="ARBA" id="ARBA00022679"/>
    </source>
</evidence>
<keyword evidence="1" id="KW-0808">Transferase</keyword>
<dbReference type="PANTHER" id="PTHR31642:SF310">
    <property type="entry name" value="FATTY ALCOHOL:CAFFEOYL-COA ACYLTRANSFERASE"/>
    <property type="match status" value="1"/>
</dbReference>
<dbReference type="GO" id="GO:0044550">
    <property type="term" value="P:secondary metabolite biosynthetic process"/>
    <property type="evidence" value="ECO:0007669"/>
    <property type="project" value="TreeGrafter"/>
</dbReference>
<dbReference type="InterPro" id="IPR050317">
    <property type="entry name" value="Plant_Fungal_Acyltransferase"/>
</dbReference>
<keyword evidence="3" id="KW-1185">Reference proteome</keyword>
<dbReference type="Gene3D" id="3.30.559.10">
    <property type="entry name" value="Chloramphenicol acetyltransferase-like domain"/>
    <property type="match status" value="2"/>
</dbReference>
<proteinExistence type="predicted"/>
<dbReference type="Pfam" id="PF02458">
    <property type="entry name" value="Transferase"/>
    <property type="match status" value="1"/>
</dbReference>
<dbReference type="Proteomes" id="UP000054383">
    <property type="component" value="Unassembled WGS sequence"/>
</dbReference>
<dbReference type="GO" id="GO:0016747">
    <property type="term" value="F:acyltransferase activity, transferring groups other than amino-acyl groups"/>
    <property type="evidence" value="ECO:0007669"/>
    <property type="project" value="TreeGrafter"/>
</dbReference>
<dbReference type="STRING" id="28573.A0A0U1LL19"/>
<organism evidence="2 3">
    <name type="scientific">Talaromyces islandicus</name>
    <name type="common">Penicillium islandicum</name>
    <dbReference type="NCBI Taxonomy" id="28573"/>
    <lineage>
        <taxon>Eukaryota</taxon>
        <taxon>Fungi</taxon>
        <taxon>Dikarya</taxon>
        <taxon>Ascomycota</taxon>
        <taxon>Pezizomycotina</taxon>
        <taxon>Eurotiomycetes</taxon>
        <taxon>Eurotiomycetidae</taxon>
        <taxon>Eurotiales</taxon>
        <taxon>Trichocomaceae</taxon>
        <taxon>Talaromyces</taxon>
        <taxon>Talaromyces sect. Islandici</taxon>
    </lineage>
</organism>
<evidence type="ECO:0000313" key="2">
    <source>
        <dbReference type="EMBL" id="CRG83698.1"/>
    </source>
</evidence>
<dbReference type="InterPro" id="IPR023213">
    <property type="entry name" value="CAT-like_dom_sf"/>
</dbReference>
<evidence type="ECO:0000313" key="3">
    <source>
        <dbReference type="Proteomes" id="UP000054383"/>
    </source>
</evidence>
<dbReference type="OrthoDB" id="1862401at2759"/>
<name>A0A0U1LL19_TALIS</name>
<protein>
    <submittedName>
        <fullName evidence="2">Uncharacterized protein</fullName>
    </submittedName>
</protein>